<dbReference type="EMBL" id="AORV01000040">
    <property type="protein sequence ID" value="EMS71248.1"/>
    <property type="molecule type" value="Genomic_DNA"/>
</dbReference>
<dbReference type="Pfam" id="PF13200">
    <property type="entry name" value="DUF4015"/>
    <property type="match status" value="1"/>
</dbReference>
<evidence type="ECO:0000313" key="4">
    <source>
        <dbReference type="EMBL" id="EMS71248.1"/>
    </source>
</evidence>
<gene>
    <name evidence="4" type="ORF">CTER_2890</name>
</gene>
<feature type="compositionally biased region" description="Low complexity" evidence="1">
    <location>
        <begin position="39"/>
        <end position="52"/>
    </location>
</feature>
<dbReference type="PANTHER" id="PTHR43405">
    <property type="entry name" value="GLYCOSYL HYDROLASE DIGH"/>
    <property type="match status" value="1"/>
</dbReference>
<keyword evidence="5" id="KW-1185">Reference proteome</keyword>
<accession>S0FRY3</accession>
<protein>
    <recommendedName>
        <fullName evidence="3">DUF4015 domain-containing protein</fullName>
    </recommendedName>
</protein>
<dbReference type="eggNOG" id="COG1306">
    <property type="taxonomic scope" value="Bacteria"/>
</dbReference>
<evidence type="ECO:0000313" key="5">
    <source>
        <dbReference type="Proteomes" id="UP000014155"/>
    </source>
</evidence>
<evidence type="ECO:0000256" key="2">
    <source>
        <dbReference type="SAM" id="SignalP"/>
    </source>
</evidence>
<feature type="signal peptide" evidence="2">
    <location>
        <begin position="1"/>
        <end position="27"/>
    </location>
</feature>
<reference evidence="4 5" key="1">
    <citation type="journal article" date="2013" name="Genome Announc.">
        <title>Draft Genome Sequence of the Cellulolytic, Mesophilic, Anaerobic Bacterium Clostridium termitidis Strain CT1112 (DSM 5398).</title>
        <authorList>
            <person name="Lal S."/>
            <person name="Ramachandran U."/>
            <person name="Zhang X."/>
            <person name="Munir R."/>
            <person name="Sparling R."/>
            <person name="Levin D.B."/>
        </authorList>
    </citation>
    <scope>NUCLEOTIDE SEQUENCE [LARGE SCALE GENOMIC DNA]</scope>
    <source>
        <strain evidence="4 5">CT1112</strain>
    </source>
</reference>
<dbReference type="PANTHER" id="PTHR43405:SF1">
    <property type="entry name" value="GLYCOSYL HYDROLASE DIGH"/>
    <property type="match status" value="1"/>
</dbReference>
<dbReference type="PATRIC" id="fig|1195236.3.peg.3208"/>
<feature type="domain" description="DUF4015" evidence="3">
    <location>
        <begin position="102"/>
        <end position="431"/>
    </location>
</feature>
<feature type="region of interest" description="Disordered" evidence="1">
    <location>
        <begin position="37"/>
        <end position="90"/>
    </location>
</feature>
<dbReference type="Proteomes" id="UP000014155">
    <property type="component" value="Unassembled WGS sequence"/>
</dbReference>
<dbReference type="STRING" id="1195236.CTER_2890"/>
<dbReference type="RefSeq" id="WP_004626756.1">
    <property type="nucleotide sequence ID" value="NZ_AORV01000040.1"/>
</dbReference>
<organism evidence="4 5">
    <name type="scientific">Ruminiclostridium cellobioparum subsp. termitidis CT1112</name>
    <dbReference type="NCBI Taxonomy" id="1195236"/>
    <lineage>
        <taxon>Bacteria</taxon>
        <taxon>Bacillati</taxon>
        <taxon>Bacillota</taxon>
        <taxon>Clostridia</taxon>
        <taxon>Eubacteriales</taxon>
        <taxon>Oscillospiraceae</taxon>
        <taxon>Ruminiclostridium</taxon>
    </lineage>
</organism>
<dbReference type="Gene3D" id="3.20.20.80">
    <property type="entry name" value="Glycosidases"/>
    <property type="match status" value="1"/>
</dbReference>
<dbReference type="AlphaFoldDB" id="S0FRY3"/>
<comment type="caution">
    <text evidence="4">The sequence shown here is derived from an EMBL/GenBank/DDBJ whole genome shotgun (WGS) entry which is preliminary data.</text>
</comment>
<name>S0FRY3_RUMCE</name>
<evidence type="ECO:0000259" key="3">
    <source>
        <dbReference type="Pfam" id="PF13200"/>
    </source>
</evidence>
<dbReference type="InterPro" id="IPR025275">
    <property type="entry name" value="DUF4015"/>
</dbReference>
<proteinExistence type="predicted"/>
<sequence>MKKKTKISLVISVLLIVLMLTSCTALTGNNNDGKVSEISASSSGTAQQSQPANQSSEPTAGNSTQPANTTTEPSNTTAEEQKPQTVNGLQLSPGIENIKVKAVYLTGPSAGSTDRVDKIIDLAKKTELNTVVVDIKEDGSLNYESELDVVKKYGKQTKYYNPEKLIKKFHDNGVYVIGRIVTFKDPTLAKNRADLAIKNSKGSLWLENGKTPWTNPYNEEVWDYNIAIAKEAVSKGFDEIQFDYVRFPTGKKADFNYGANVPEKAVAINGFLAKANKVLHDEAKVPVSADVFAIIVESKPDGESIGQRITEVGKDIYCISPMIYPSHYANDAKKGIMANGVGQQINGIVFTKPDLEPYKVMYNALVSTKAKIAAAENYKAKVRPYLQAFTAKYLPNGYYQTYGPQQVKEQIKAVYDAGYEEWILWDPSNKYQESYFNPEK</sequence>
<feature type="chain" id="PRO_5039570936" description="DUF4015 domain-containing protein" evidence="2">
    <location>
        <begin position="28"/>
        <end position="440"/>
    </location>
</feature>
<feature type="compositionally biased region" description="Polar residues" evidence="1">
    <location>
        <begin position="53"/>
        <end position="90"/>
    </location>
</feature>
<keyword evidence="2" id="KW-0732">Signal</keyword>
<dbReference type="SUPFAM" id="SSF51445">
    <property type="entry name" value="(Trans)glycosidases"/>
    <property type="match status" value="1"/>
</dbReference>
<dbReference type="PROSITE" id="PS51257">
    <property type="entry name" value="PROKAR_LIPOPROTEIN"/>
    <property type="match status" value="1"/>
</dbReference>
<evidence type="ECO:0000256" key="1">
    <source>
        <dbReference type="SAM" id="MobiDB-lite"/>
    </source>
</evidence>
<dbReference type="InterPro" id="IPR017853">
    <property type="entry name" value="GH"/>
</dbReference>
<dbReference type="InterPro" id="IPR052177">
    <property type="entry name" value="Divisome_Glycosyl_Hydrolase"/>
</dbReference>